<sequence>FQEVKYYLASAPVKNVVEGTEKLDSVSPPFIYLTQTEQCLPSKLVQNLQLNVSSECQCEVIVLSYETESQEESRLISRICLTTQPLGDQVEISSSSMQ</sequence>
<dbReference type="EMBL" id="MU825866">
    <property type="protein sequence ID" value="KAJ7387977.1"/>
    <property type="molecule type" value="Genomic_DNA"/>
</dbReference>
<gene>
    <name evidence="1" type="ORF">OS493_040678</name>
</gene>
<organism evidence="1 2">
    <name type="scientific">Desmophyllum pertusum</name>
    <dbReference type="NCBI Taxonomy" id="174260"/>
    <lineage>
        <taxon>Eukaryota</taxon>
        <taxon>Metazoa</taxon>
        <taxon>Cnidaria</taxon>
        <taxon>Anthozoa</taxon>
        <taxon>Hexacorallia</taxon>
        <taxon>Scleractinia</taxon>
        <taxon>Caryophylliina</taxon>
        <taxon>Caryophylliidae</taxon>
        <taxon>Desmophyllum</taxon>
    </lineage>
</organism>
<evidence type="ECO:0000313" key="2">
    <source>
        <dbReference type="Proteomes" id="UP001163046"/>
    </source>
</evidence>
<keyword evidence="2" id="KW-1185">Reference proteome</keyword>
<accession>A0A9W9ZUI3</accession>
<dbReference type="Proteomes" id="UP001163046">
    <property type="component" value="Unassembled WGS sequence"/>
</dbReference>
<proteinExistence type="predicted"/>
<comment type="caution">
    <text evidence="1">The sequence shown here is derived from an EMBL/GenBank/DDBJ whole genome shotgun (WGS) entry which is preliminary data.</text>
</comment>
<name>A0A9W9ZUI3_9CNID</name>
<evidence type="ECO:0000313" key="1">
    <source>
        <dbReference type="EMBL" id="KAJ7387977.1"/>
    </source>
</evidence>
<dbReference type="AlphaFoldDB" id="A0A9W9ZUI3"/>
<feature type="non-terminal residue" evidence="1">
    <location>
        <position position="1"/>
    </location>
</feature>
<dbReference type="OrthoDB" id="5948429at2759"/>
<protein>
    <submittedName>
        <fullName evidence="1">Uncharacterized protein</fullName>
    </submittedName>
</protein>
<reference evidence="1" key="1">
    <citation type="submission" date="2023-01" db="EMBL/GenBank/DDBJ databases">
        <title>Genome assembly of the deep-sea coral Lophelia pertusa.</title>
        <authorList>
            <person name="Herrera S."/>
            <person name="Cordes E."/>
        </authorList>
    </citation>
    <scope>NUCLEOTIDE SEQUENCE</scope>
    <source>
        <strain evidence="1">USNM1676648</strain>
        <tissue evidence="1">Polyp</tissue>
    </source>
</reference>